<keyword evidence="2" id="KW-1185">Reference proteome</keyword>
<reference evidence="2" key="1">
    <citation type="journal article" date="2023" name="Nat. Plants">
        <title>Single-cell RNA sequencing provides a high-resolution roadmap for understanding the multicellular compartmentation of specialized metabolism.</title>
        <authorList>
            <person name="Sun S."/>
            <person name="Shen X."/>
            <person name="Li Y."/>
            <person name="Li Y."/>
            <person name="Wang S."/>
            <person name="Li R."/>
            <person name="Zhang H."/>
            <person name="Shen G."/>
            <person name="Guo B."/>
            <person name="Wei J."/>
            <person name="Xu J."/>
            <person name="St-Pierre B."/>
            <person name="Chen S."/>
            <person name="Sun C."/>
        </authorList>
    </citation>
    <scope>NUCLEOTIDE SEQUENCE [LARGE SCALE GENOMIC DNA]</scope>
</reference>
<dbReference type="Proteomes" id="UP001060085">
    <property type="component" value="Linkage Group LG03"/>
</dbReference>
<evidence type="ECO:0000313" key="1">
    <source>
        <dbReference type="EMBL" id="KAI5674643.1"/>
    </source>
</evidence>
<protein>
    <submittedName>
        <fullName evidence="1">Uncharacterized protein</fullName>
    </submittedName>
</protein>
<dbReference type="EMBL" id="CM044703">
    <property type="protein sequence ID" value="KAI5674643.1"/>
    <property type="molecule type" value="Genomic_DNA"/>
</dbReference>
<name>A0ACC0BPU5_CATRO</name>
<sequence length="365" mass="41279">MANGEKEVLGEEVPAAVAEAKEEEEEEEEEKWLNHYSSSQQILLVGEGDFSFSLCLAKAFGSAFNIVASSLDSYDALISKYKQAKSNLENLERLGASLLHGVDATKMKFHPDLRMRRFDRIVFNFPHAGFHGKEDGLQLVMMHRTLVYGFLRNARCLLRPSGEIHVNHKTTAPFNHWNIPELASMNSLTIIECVDFRIEDFPGYSNKRGAGLRCDEPFPLGKSSTFKLIVSPTAAKISEAGRHHQNSAAGRSQNLQIIPMHNRQNQQLPLSSSAFHGGIPLHHEMNTRNECNRIFGEYLNHAMQTFGRTDFDLVRSVHEALALGFLRYMATDHGRSPSGYINILEELHKFTILRRQWLQSMLSNL</sequence>
<proteinExistence type="predicted"/>
<evidence type="ECO:0000313" key="2">
    <source>
        <dbReference type="Proteomes" id="UP001060085"/>
    </source>
</evidence>
<accession>A0ACC0BPU5</accession>
<comment type="caution">
    <text evidence="1">The sequence shown here is derived from an EMBL/GenBank/DDBJ whole genome shotgun (WGS) entry which is preliminary data.</text>
</comment>
<gene>
    <name evidence="1" type="ORF">M9H77_15007</name>
</gene>
<organism evidence="1 2">
    <name type="scientific">Catharanthus roseus</name>
    <name type="common">Madagascar periwinkle</name>
    <name type="synonym">Vinca rosea</name>
    <dbReference type="NCBI Taxonomy" id="4058"/>
    <lineage>
        <taxon>Eukaryota</taxon>
        <taxon>Viridiplantae</taxon>
        <taxon>Streptophyta</taxon>
        <taxon>Embryophyta</taxon>
        <taxon>Tracheophyta</taxon>
        <taxon>Spermatophyta</taxon>
        <taxon>Magnoliopsida</taxon>
        <taxon>eudicotyledons</taxon>
        <taxon>Gunneridae</taxon>
        <taxon>Pentapetalae</taxon>
        <taxon>asterids</taxon>
        <taxon>lamiids</taxon>
        <taxon>Gentianales</taxon>
        <taxon>Apocynaceae</taxon>
        <taxon>Rauvolfioideae</taxon>
        <taxon>Vinceae</taxon>
        <taxon>Catharanthinae</taxon>
        <taxon>Catharanthus</taxon>
    </lineage>
</organism>